<keyword evidence="4 9" id="KW-0479">Metal-binding</keyword>
<evidence type="ECO:0000256" key="10">
    <source>
        <dbReference type="PIRSR" id="PIRSR000948-2"/>
    </source>
</evidence>
<name>A0A8C8RZ52_9SAUR</name>
<dbReference type="GO" id="GO:0016020">
    <property type="term" value="C:membrane"/>
    <property type="evidence" value="ECO:0007669"/>
    <property type="project" value="GOC"/>
</dbReference>
<sequence>RAGREPRSPAPLPRAGRTRSAFGRMRCGTMAGAARLLLPLAWLVALARPGSARPGSAWGPARLEEQLSAAGARFGWRNLTCPACRALFALPSGTWLLQVSVALLGQVTIHLRLAPREVCQAAVQLFEKDMVSAWARSVLRPAEICGLLVGTSCGHWDIFSAWNVTLPDTPKPPPVPPTPPPPSAPTARLLFLTDLHWDQAYTPGSDPACKEPLCCRGGYWGEYSKCDLPLHTIENLLQHLARAPPFQLVYWTGDLPAHNVWQQSRADQLRALRTLTALLRKHLAPLPVYPAVGNHEAVPVNGFPPPYVQGNQSSAWLYHAMADAWQEWLPPPALETLRASGFYTLQLRPGLRLVSLNMNFCSEANFWLLINATDPAGQLQWLVGVLQAAEEQEEKVHIIGHIPPRPLPEELELELLPHCQQVRPLLCPGAPVLGPPALPWGPPPCTPRVRTPCPEAPRPARQGSEPPVLGPPALHAKGQNTPPCPVAPTLHTKDQNTPPPPALHAKGQNRPPHPPHRRMGPAHTTSRKYWAPQLWGQPRAPRRFPAAMSWEPASGWPARGTILPSSHRKQVQGPGQLHAPAWVGGWQSQGDCPATHHKWALGNVAMRRSPADTCLRTPAGSRAPLRPSSSGTHTWMSLRCSTMRRPCRAPSLWPSWPPASPPTSASTQVSPAPSSAPRGGRGTAVPCDALLPTGYRVYQLDGDHPASSHMVLDHETYILNLTEANLPGAVPRWQQLYRAREAYGLPSVFPADWDRLIRRFQGDERLFQFFWYLFHKGHPPREPCREGCKTALLCALRTGRSADPSLCHALGTRLPVHQIQGLWRQRRLC</sequence>
<dbReference type="InterPro" id="IPR011160">
    <property type="entry name" value="Sphingomy_PDE"/>
</dbReference>
<dbReference type="SUPFAM" id="SSF56300">
    <property type="entry name" value="Metallo-dependent phosphatases"/>
    <property type="match status" value="1"/>
</dbReference>
<feature type="disulfide bond" evidence="10">
    <location>
        <begin position="81"/>
        <end position="153"/>
    </location>
</feature>
<feature type="domain" description="Calcineurin-like phosphoesterase" evidence="12">
    <location>
        <begin position="188"/>
        <end position="405"/>
    </location>
</feature>
<dbReference type="PANTHER" id="PTHR10340:SF34">
    <property type="entry name" value="SPHINGOMYELIN PHOSPHODIESTERASE"/>
    <property type="match status" value="1"/>
</dbReference>
<proteinExistence type="inferred from homology"/>
<dbReference type="GO" id="GO:0046872">
    <property type="term" value="F:metal ion binding"/>
    <property type="evidence" value="ECO:0007669"/>
    <property type="project" value="UniProtKB-KW"/>
</dbReference>
<feature type="domain" description="Sphingomyelin phosphodiesterase C-terminal" evidence="13">
    <location>
        <begin position="708"/>
        <end position="797"/>
    </location>
</feature>
<dbReference type="GO" id="GO:0005764">
    <property type="term" value="C:lysosome"/>
    <property type="evidence" value="ECO:0007669"/>
    <property type="project" value="TreeGrafter"/>
</dbReference>
<evidence type="ECO:0000259" key="12">
    <source>
        <dbReference type="Pfam" id="PF00149"/>
    </source>
</evidence>
<keyword evidence="10" id="KW-1015">Disulfide bond</keyword>
<accession>A0A8C8RZ52</accession>
<evidence type="ECO:0000256" key="11">
    <source>
        <dbReference type="SAM" id="MobiDB-lite"/>
    </source>
</evidence>
<dbReference type="GO" id="GO:0005615">
    <property type="term" value="C:extracellular space"/>
    <property type="evidence" value="ECO:0007669"/>
    <property type="project" value="TreeGrafter"/>
</dbReference>
<feature type="region of interest" description="Disordered" evidence="11">
    <location>
        <begin position="652"/>
        <end position="683"/>
    </location>
</feature>
<evidence type="ECO:0000256" key="9">
    <source>
        <dbReference type="PIRSR" id="PIRSR000948-1"/>
    </source>
</evidence>
<dbReference type="GO" id="GO:0061750">
    <property type="term" value="F:acid sphingomyelin phosphodiesterase activity"/>
    <property type="evidence" value="ECO:0007669"/>
    <property type="project" value="TreeGrafter"/>
</dbReference>
<dbReference type="Gene3D" id="3.60.21.10">
    <property type="match status" value="1"/>
</dbReference>
<evidence type="ECO:0000256" key="7">
    <source>
        <dbReference type="ARBA" id="ARBA00022833"/>
    </source>
</evidence>
<feature type="binding site" evidence="9">
    <location>
        <position position="401"/>
    </location>
    <ligand>
        <name>Zn(2+)</name>
        <dbReference type="ChEBI" id="CHEBI:29105"/>
        <label>2</label>
    </ligand>
</feature>
<dbReference type="AlphaFoldDB" id="A0A8C8RZ52"/>
<reference evidence="14" key="1">
    <citation type="submission" date="2025-08" db="UniProtKB">
        <authorList>
            <consortium name="Ensembl"/>
        </authorList>
    </citation>
    <scope>IDENTIFICATION</scope>
</reference>
<dbReference type="InterPro" id="IPR045473">
    <property type="entry name" value="ASM_C"/>
</dbReference>
<feature type="binding site" evidence="9">
    <location>
        <position position="294"/>
    </location>
    <ligand>
        <name>Zn(2+)</name>
        <dbReference type="ChEBI" id="CHEBI:29105"/>
        <label>2</label>
    </ligand>
</feature>
<evidence type="ECO:0000259" key="13">
    <source>
        <dbReference type="Pfam" id="PF19272"/>
    </source>
</evidence>
<feature type="binding site" evidence="9">
    <location>
        <position position="194"/>
    </location>
    <ligand>
        <name>Zn(2+)</name>
        <dbReference type="ChEBI" id="CHEBI:29105"/>
        <label>1</label>
    </ligand>
</feature>
<dbReference type="InterPro" id="IPR029052">
    <property type="entry name" value="Metallo-depent_PP-like"/>
</dbReference>
<keyword evidence="3" id="KW-0964">Secreted</keyword>
<dbReference type="GO" id="GO:0046513">
    <property type="term" value="P:ceramide biosynthetic process"/>
    <property type="evidence" value="ECO:0007669"/>
    <property type="project" value="TreeGrafter"/>
</dbReference>
<keyword evidence="6" id="KW-0378">Hydrolase</keyword>
<keyword evidence="5" id="KW-0732">Signal</keyword>
<dbReference type="GO" id="GO:0006685">
    <property type="term" value="P:sphingomyelin catabolic process"/>
    <property type="evidence" value="ECO:0007669"/>
    <property type="project" value="InterPro"/>
</dbReference>
<comment type="subcellular location">
    <subcellularLocation>
        <location evidence="1">Secreted</location>
    </subcellularLocation>
</comment>
<feature type="binding site" evidence="9">
    <location>
        <position position="254"/>
    </location>
    <ligand>
        <name>Zn(2+)</name>
        <dbReference type="ChEBI" id="CHEBI:29105"/>
        <label>2</label>
    </ligand>
</feature>
<evidence type="ECO:0000256" key="4">
    <source>
        <dbReference type="ARBA" id="ARBA00022723"/>
    </source>
</evidence>
<feature type="binding site" evidence="9">
    <location>
        <position position="196"/>
    </location>
    <ligand>
        <name>Zn(2+)</name>
        <dbReference type="ChEBI" id="CHEBI:29105"/>
        <label>1</label>
    </ligand>
</feature>
<organism evidence="14 15">
    <name type="scientific">Pelusios castaneus</name>
    <name type="common">West African mud turtle</name>
    <dbReference type="NCBI Taxonomy" id="367368"/>
    <lineage>
        <taxon>Eukaryota</taxon>
        <taxon>Metazoa</taxon>
        <taxon>Chordata</taxon>
        <taxon>Craniata</taxon>
        <taxon>Vertebrata</taxon>
        <taxon>Euteleostomi</taxon>
        <taxon>Archelosauria</taxon>
        <taxon>Testudinata</taxon>
        <taxon>Testudines</taxon>
        <taxon>Pleurodira</taxon>
        <taxon>Pelomedusidae</taxon>
        <taxon>Pelusios</taxon>
    </lineage>
</organism>
<dbReference type="PIRSF" id="PIRSF000948">
    <property type="entry name" value="Sphingomy_PDE"/>
    <property type="match status" value="1"/>
</dbReference>
<comment type="cofactor">
    <cofactor evidence="9">
        <name>Zn(2+)</name>
        <dbReference type="ChEBI" id="CHEBI:29105"/>
    </cofactor>
    <text evidence="9">Binds 2 Zn(2+) ions per subunit.</text>
</comment>
<dbReference type="InterPro" id="IPR004843">
    <property type="entry name" value="Calcineurin-like_PHP"/>
</dbReference>
<feature type="disulfide bond" evidence="10">
    <location>
        <begin position="84"/>
        <end position="145"/>
    </location>
</feature>
<dbReference type="CDD" id="cd00842">
    <property type="entry name" value="MPP_ASMase"/>
    <property type="match status" value="1"/>
</dbReference>
<evidence type="ECO:0008006" key="16">
    <source>
        <dbReference type="Google" id="ProtNLM"/>
    </source>
</evidence>
<feature type="binding site" evidence="9">
    <location>
        <position position="254"/>
    </location>
    <ligand>
        <name>Zn(2+)</name>
        <dbReference type="ChEBI" id="CHEBI:29105"/>
        <label>1</label>
    </ligand>
</feature>
<comment type="similarity">
    <text evidence="2">Belongs to the acid sphingomyelinase family.</text>
</comment>
<keyword evidence="8" id="KW-0325">Glycoprotein</keyword>
<dbReference type="InterPro" id="IPR041805">
    <property type="entry name" value="ASMase/PPN1_MPP"/>
</dbReference>
<feature type="region of interest" description="Disordered" evidence="11">
    <location>
        <begin position="449"/>
        <end position="526"/>
    </location>
</feature>
<evidence type="ECO:0000256" key="3">
    <source>
        <dbReference type="ARBA" id="ARBA00022525"/>
    </source>
</evidence>
<feature type="disulfide bond" evidence="10">
    <location>
        <begin position="209"/>
        <end position="214"/>
    </location>
</feature>
<dbReference type="Pfam" id="PF00149">
    <property type="entry name" value="Metallophos"/>
    <property type="match status" value="1"/>
</dbReference>
<protein>
    <recommendedName>
        <fullName evidence="16">Sphingomyelin phosphodiesterase</fullName>
    </recommendedName>
</protein>
<evidence type="ECO:0000256" key="2">
    <source>
        <dbReference type="ARBA" id="ARBA00008234"/>
    </source>
</evidence>
<feature type="disulfide bond" evidence="10">
    <location>
        <begin position="215"/>
        <end position="226"/>
    </location>
</feature>
<evidence type="ECO:0000256" key="8">
    <source>
        <dbReference type="ARBA" id="ARBA00023180"/>
    </source>
</evidence>
<evidence type="ECO:0000256" key="5">
    <source>
        <dbReference type="ARBA" id="ARBA00022729"/>
    </source>
</evidence>
<feature type="compositionally biased region" description="Low complexity" evidence="11">
    <location>
        <begin position="662"/>
        <end position="677"/>
    </location>
</feature>
<evidence type="ECO:0000256" key="1">
    <source>
        <dbReference type="ARBA" id="ARBA00004613"/>
    </source>
</evidence>
<keyword evidence="7 9" id="KW-0862">Zinc</keyword>
<dbReference type="Pfam" id="PF19272">
    <property type="entry name" value="ASMase_C"/>
    <property type="match status" value="1"/>
</dbReference>
<dbReference type="Ensembl" id="ENSPCET00000012576.1">
    <property type="protein sequence ID" value="ENSPCEP00000012152.1"/>
    <property type="gene ID" value="ENSPCEG00000009405.1"/>
</dbReference>
<evidence type="ECO:0000313" key="15">
    <source>
        <dbReference type="Proteomes" id="UP000694393"/>
    </source>
</evidence>
<dbReference type="PANTHER" id="PTHR10340">
    <property type="entry name" value="SPHINGOMYELIN PHOSPHODIESTERASE"/>
    <property type="match status" value="1"/>
</dbReference>
<evidence type="ECO:0000256" key="6">
    <source>
        <dbReference type="ARBA" id="ARBA00022801"/>
    </source>
</evidence>
<evidence type="ECO:0000313" key="14">
    <source>
        <dbReference type="Ensembl" id="ENSPCEP00000012152.1"/>
    </source>
</evidence>
<keyword evidence="15" id="KW-1185">Reference proteome</keyword>
<dbReference type="Proteomes" id="UP000694393">
    <property type="component" value="Unplaced"/>
</dbReference>
<reference evidence="14" key="2">
    <citation type="submission" date="2025-09" db="UniProtKB">
        <authorList>
            <consortium name="Ensembl"/>
        </authorList>
    </citation>
    <scope>IDENTIFICATION</scope>
</reference>